<dbReference type="AlphaFoldDB" id="A0A0E2Z0S3"/>
<dbReference type="Proteomes" id="UP000028839">
    <property type="component" value="Unassembled WGS sequence"/>
</dbReference>
<dbReference type="HOGENOM" id="CLU_1376896_0_0_6"/>
<accession>A0A0E2Z0S3</accession>
<gene>
    <name evidence="1" type="ORF">IB75_10900</name>
</gene>
<dbReference type="OrthoDB" id="5801049at2"/>
<organism evidence="1 2">
    <name type="scientific">Nitrosococcus oceani C-27</name>
    <dbReference type="NCBI Taxonomy" id="314279"/>
    <lineage>
        <taxon>Bacteria</taxon>
        <taxon>Pseudomonadati</taxon>
        <taxon>Pseudomonadota</taxon>
        <taxon>Gammaproteobacteria</taxon>
        <taxon>Chromatiales</taxon>
        <taxon>Chromatiaceae</taxon>
        <taxon>Nitrosococcus</taxon>
    </lineage>
</organism>
<dbReference type="EMBL" id="JPGN01000063">
    <property type="protein sequence ID" value="KFI19109.1"/>
    <property type="molecule type" value="Genomic_DNA"/>
</dbReference>
<evidence type="ECO:0000313" key="1">
    <source>
        <dbReference type="EMBL" id="KFI19109.1"/>
    </source>
</evidence>
<reference evidence="1 2" key="1">
    <citation type="submission" date="2014-07" db="EMBL/GenBank/DDBJ databases">
        <title>Comparative analysis of Nitrosococcus oceani genome inventories of strains from Pacific and Atlantic gyres.</title>
        <authorList>
            <person name="Lim C.K."/>
            <person name="Wang L."/>
            <person name="Sayavedra-Soto L.A."/>
            <person name="Klotz M.G."/>
        </authorList>
    </citation>
    <scope>NUCLEOTIDE SEQUENCE [LARGE SCALE GENOMIC DNA]</scope>
    <source>
        <strain evidence="1 2">C-27</strain>
    </source>
</reference>
<protein>
    <submittedName>
        <fullName evidence="1">Uncharacterized protein</fullName>
    </submittedName>
</protein>
<evidence type="ECO:0000313" key="2">
    <source>
        <dbReference type="Proteomes" id="UP000028839"/>
    </source>
</evidence>
<proteinExistence type="predicted"/>
<sequence length="198" mass="22503">MDAGEVRVKDFLESKGLAPERFTKQEIRAGKTPDFRVLLNGDLQFFCEVKSSQESRWLDEQLENAEAGQLVGGSRNDLIFNRLASDVHQAISQFDAVNGEWEVPNVLALVNHDEMCGFNDVLAVVTGNFYAENGAAHPIYRQFSHGRIREEKRRIDLFIWLDDYKPHRLLFSQTNEGHHAKLLAGFGLLQDDITQIDS</sequence>
<comment type="caution">
    <text evidence="1">The sequence shown here is derived from an EMBL/GenBank/DDBJ whole genome shotgun (WGS) entry which is preliminary data.</text>
</comment>
<name>A0A0E2Z0S3_9GAMM</name>